<evidence type="ECO:0000313" key="4">
    <source>
        <dbReference type="EMBL" id="KAE9284561.1"/>
    </source>
</evidence>
<dbReference type="Proteomes" id="UP000435112">
    <property type="component" value="Unassembled WGS sequence"/>
</dbReference>
<organism evidence="3 5">
    <name type="scientific">Phytophthora rubi</name>
    <dbReference type="NCBI Taxonomy" id="129364"/>
    <lineage>
        <taxon>Eukaryota</taxon>
        <taxon>Sar</taxon>
        <taxon>Stramenopiles</taxon>
        <taxon>Oomycota</taxon>
        <taxon>Peronosporomycetes</taxon>
        <taxon>Peronosporales</taxon>
        <taxon>Peronosporaceae</taxon>
        <taxon>Phytophthora</taxon>
    </lineage>
</organism>
<feature type="compositionally biased region" description="Polar residues" evidence="1">
    <location>
        <begin position="1"/>
        <end position="12"/>
    </location>
</feature>
<evidence type="ECO:0000313" key="3">
    <source>
        <dbReference type="EMBL" id="KAE8981523.1"/>
    </source>
</evidence>
<gene>
    <name evidence="3" type="ORF">PR001_g23978</name>
    <name evidence="2" type="ORF">PR002_g24275</name>
    <name evidence="4" type="ORF">PR003_g26822</name>
</gene>
<dbReference type="EMBL" id="QXFU01002945">
    <property type="protein sequence ID" value="KAE8979938.1"/>
    <property type="molecule type" value="Genomic_DNA"/>
</dbReference>
<evidence type="ECO:0000313" key="6">
    <source>
        <dbReference type="Proteomes" id="UP000434957"/>
    </source>
</evidence>
<reference evidence="5 7" key="1">
    <citation type="submission" date="2018-09" db="EMBL/GenBank/DDBJ databases">
        <title>Genomic investigation of the strawberry pathogen Phytophthora fragariae indicates pathogenicity is determined by transcriptional variation in three key races.</title>
        <authorList>
            <person name="Adams T.M."/>
            <person name="Armitage A.D."/>
            <person name="Sobczyk M.K."/>
            <person name="Bates H.J."/>
            <person name="Dunwell J.M."/>
            <person name="Nellist C.F."/>
            <person name="Harrison R.J."/>
        </authorList>
    </citation>
    <scope>NUCLEOTIDE SEQUENCE [LARGE SCALE GENOMIC DNA]</scope>
    <source>
        <strain evidence="3 5">SCRP249</strain>
        <strain evidence="2 7">SCRP324</strain>
        <strain evidence="4 6">SCRP333</strain>
    </source>
</reference>
<dbReference type="Proteomes" id="UP000429607">
    <property type="component" value="Unassembled WGS sequence"/>
</dbReference>
<dbReference type="Proteomes" id="UP000434957">
    <property type="component" value="Unassembled WGS sequence"/>
</dbReference>
<dbReference type="EMBL" id="QXFV01002946">
    <property type="protein sequence ID" value="KAE8981523.1"/>
    <property type="molecule type" value="Genomic_DNA"/>
</dbReference>
<comment type="caution">
    <text evidence="3">The sequence shown here is derived from an EMBL/GenBank/DDBJ whole genome shotgun (WGS) entry which is preliminary data.</text>
</comment>
<evidence type="ECO:0000256" key="1">
    <source>
        <dbReference type="SAM" id="MobiDB-lite"/>
    </source>
</evidence>
<dbReference type="AlphaFoldDB" id="A0A6A3IPR3"/>
<dbReference type="EMBL" id="QXFT01003569">
    <property type="protein sequence ID" value="KAE9284561.1"/>
    <property type="molecule type" value="Genomic_DNA"/>
</dbReference>
<accession>A0A6A3IPR3</accession>
<dbReference type="OrthoDB" id="127306at2759"/>
<proteinExistence type="predicted"/>
<name>A0A6A3IPR3_9STRA</name>
<feature type="region of interest" description="Disordered" evidence="1">
    <location>
        <begin position="71"/>
        <end position="92"/>
    </location>
</feature>
<evidence type="ECO:0000313" key="5">
    <source>
        <dbReference type="Proteomes" id="UP000429607"/>
    </source>
</evidence>
<protein>
    <submittedName>
        <fullName evidence="3">Uncharacterized protein</fullName>
    </submittedName>
</protein>
<sequence>MPANQPQPTATSAALRGYPPGQPPPQTTGAAPLRGRIENYKTHLENWMHYEDYLTRHQVVETGVQQVQDANAVSGNSLRDERDKSSQVGSKRQRRIDKFFTSVPQEEAQNNFENSLLEFLADNGLAFSFIERMSTLRVLEDARKMPVLELPSRMQLSKGILDRNDLECLKLYVDALME</sequence>
<feature type="region of interest" description="Disordered" evidence="1">
    <location>
        <begin position="1"/>
        <end position="32"/>
    </location>
</feature>
<keyword evidence="6" id="KW-1185">Reference proteome</keyword>
<evidence type="ECO:0000313" key="2">
    <source>
        <dbReference type="EMBL" id="KAE8979938.1"/>
    </source>
</evidence>
<evidence type="ECO:0000313" key="7">
    <source>
        <dbReference type="Proteomes" id="UP000435112"/>
    </source>
</evidence>